<dbReference type="InterPro" id="IPR039420">
    <property type="entry name" value="WalR-like"/>
</dbReference>
<dbReference type="InterPro" id="IPR001789">
    <property type="entry name" value="Sig_transdc_resp-reg_receiver"/>
</dbReference>
<dbReference type="InterPro" id="IPR036388">
    <property type="entry name" value="WH-like_DNA-bd_sf"/>
</dbReference>
<dbReference type="SMART" id="SM00448">
    <property type="entry name" value="REC"/>
    <property type="match status" value="1"/>
</dbReference>
<dbReference type="GO" id="GO:0032993">
    <property type="term" value="C:protein-DNA complex"/>
    <property type="evidence" value="ECO:0007669"/>
    <property type="project" value="TreeGrafter"/>
</dbReference>
<keyword evidence="2" id="KW-0902">Two-component regulatory system</keyword>
<feature type="domain" description="OmpR/PhoB-type" evidence="9">
    <location>
        <begin position="125"/>
        <end position="223"/>
    </location>
</feature>
<evidence type="ECO:0000256" key="2">
    <source>
        <dbReference type="ARBA" id="ARBA00023012"/>
    </source>
</evidence>
<dbReference type="GO" id="GO:0005829">
    <property type="term" value="C:cytosol"/>
    <property type="evidence" value="ECO:0007669"/>
    <property type="project" value="TreeGrafter"/>
</dbReference>
<dbReference type="InterPro" id="IPR016032">
    <property type="entry name" value="Sig_transdc_resp-reg_C-effctor"/>
</dbReference>
<comment type="caution">
    <text evidence="10">The sequence shown here is derived from an EMBL/GenBank/DDBJ whole genome shotgun (WGS) entry which is preliminary data.</text>
</comment>
<evidence type="ECO:0000259" key="9">
    <source>
        <dbReference type="PROSITE" id="PS51755"/>
    </source>
</evidence>
<dbReference type="GO" id="GO:0006355">
    <property type="term" value="P:regulation of DNA-templated transcription"/>
    <property type="evidence" value="ECO:0007669"/>
    <property type="project" value="InterPro"/>
</dbReference>
<dbReference type="InterPro" id="IPR001867">
    <property type="entry name" value="OmpR/PhoB-type_DNA-bd"/>
</dbReference>
<keyword evidence="4 7" id="KW-0238">DNA-binding</keyword>
<feature type="DNA-binding region" description="OmpR/PhoB-type" evidence="7">
    <location>
        <begin position="125"/>
        <end position="223"/>
    </location>
</feature>
<dbReference type="CDD" id="cd00383">
    <property type="entry name" value="trans_reg_C"/>
    <property type="match status" value="1"/>
</dbReference>
<dbReference type="GO" id="GO:0000976">
    <property type="term" value="F:transcription cis-regulatory region binding"/>
    <property type="evidence" value="ECO:0007669"/>
    <property type="project" value="TreeGrafter"/>
</dbReference>
<evidence type="ECO:0000256" key="6">
    <source>
        <dbReference type="PROSITE-ProRule" id="PRU00169"/>
    </source>
</evidence>
<dbReference type="FunFam" id="1.10.10.10:FF:000005">
    <property type="entry name" value="Two-component system response regulator"/>
    <property type="match status" value="1"/>
</dbReference>
<evidence type="ECO:0000256" key="1">
    <source>
        <dbReference type="ARBA" id="ARBA00022553"/>
    </source>
</evidence>
<evidence type="ECO:0000313" key="11">
    <source>
        <dbReference type="Proteomes" id="UP000019141"/>
    </source>
</evidence>
<reference evidence="10 11" key="1">
    <citation type="journal article" date="2014" name="Nature">
        <title>An environmental bacterial taxon with a large and distinct metabolic repertoire.</title>
        <authorList>
            <person name="Wilson M.C."/>
            <person name="Mori T."/>
            <person name="Ruckert C."/>
            <person name="Uria A.R."/>
            <person name="Helf M.J."/>
            <person name="Takada K."/>
            <person name="Gernert C."/>
            <person name="Steffens U.A."/>
            <person name="Heycke N."/>
            <person name="Schmitt S."/>
            <person name="Rinke C."/>
            <person name="Helfrich E.J."/>
            <person name="Brachmann A.O."/>
            <person name="Gurgui C."/>
            <person name="Wakimoto T."/>
            <person name="Kracht M."/>
            <person name="Crusemann M."/>
            <person name="Hentschel U."/>
            <person name="Abe I."/>
            <person name="Matsunaga S."/>
            <person name="Kalinowski J."/>
            <person name="Takeyama H."/>
            <person name="Piel J."/>
        </authorList>
    </citation>
    <scope>NUCLEOTIDE SEQUENCE [LARGE SCALE GENOMIC DNA]</scope>
    <source>
        <strain evidence="11">TSY1</strain>
    </source>
</reference>
<evidence type="ECO:0000259" key="8">
    <source>
        <dbReference type="PROSITE" id="PS50110"/>
    </source>
</evidence>
<dbReference type="Gene3D" id="1.10.10.10">
    <property type="entry name" value="Winged helix-like DNA-binding domain superfamily/Winged helix DNA-binding domain"/>
    <property type="match status" value="1"/>
</dbReference>
<dbReference type="Gene3D" id="3.40.50.2300">
    <property type="match status" value="1"/>
</dbReference>
<dbReference type="PROSITE" id="PS50110">
    <property type="entry name" value="RESPONSE_REGULATORY"/>
    <property type="match status" value="1"/>
</dbReference>
<dbReference type="Gene3D" id="6.10.250.690">
    <property type="match status" value="1"/>
</dbReference>
<keyword evidence="3" id="KW-0805">Transcription regulation</keyword>
<proteinExistence type="predicted"/>
<name>W4L669_ENTF1</name>
<dbReference type="SUPFAM" id="SSF46894">
    <property type="entry name" value="C-terminal effector domain of the bipartite response regulators"/>
    <property type="match status" value="1"/>
</dbReference>
<dbReference type="Proteomes" id="UP000019141">
    <property type="component" value="Unassembled WGS sequence"/>
</dbReference>
<dbReference type="Pfam" id="PF00486">
    <property type="entry name" value="Trans_reg_C"/>
    <property type="match status" value="1"/>
</dbReference>
<dbReference type="GO" id="GO:0000156">
    <property type="term" value="F:phosphorelay response regulator activity"/>
    <property type="evidence" value="ECO:0007669"/>
    <property type="project" value="TreeGrafter"/>
</dbReference>
<dbReference type="SMART" id="SM00862">
    <property type="entry name" value="Trans_reg_C"/>
    <property type="match status" value="1"/>
</dbReference>
<dbReference type="InterPro" id="IPR011006">
    <property type="entry name" value="CheY-like_superfamily"/>
</dbReference>
<dbReference type="HOGENOM" id="CLU_000445_30_1_7"/>
<accession>W4L669</accession>
<dbReference type="EMBL" id="AZHW01001205">
    <property type="protein sequence ID" value="ETW93598.1"/>
    <property type="molecule type" value="Genomic_DNA"/>
</dbReference>
<dbReference type="Pfam" id="PF00072">
    <property type="entry name" value="Response_reg"/>
    <property type="match status" value="1"/>
</dbReference>
<gene>
    <name evidence="10" type="ORF">ETSY1_38485</name>
</gene>
<keyword evidence="1 6" id="KW-0597">Phosphoprotein</keyword>
<evidence type="ECO:0000256" key="5">
    <source>
        <dbReference type="ARBA" id="ARBA00023163"/>
    </source>
</evidence>
<evidence type="ECO:0000256" key="3">
    <source>
        <dbReference type="ARBA" id="ARBA00023015"/>
    </source>
</evidence>
<keyword evidence="5" id="KW-0804">Transcription</keyword>
<evidence type="ECO:0000256" key="4">
    <source>
        <dbReference type="ARBA" id="ARBA00023125"/>
    </source>
</evidence>
<dbReference type="PANTHER" id="PTHR48111">
    <property type="entry name" value="REGULATOR OF RPOS"/>
    <property type="match status" value="1"/>
</dbReference>
<dbReference type="PANTHER" id="PTHR48111:SF22">
    <property type="entry name" value="REGULATOR OF RPOS"/>
    <property type="match status" value="1"/>
</dbReference>
<dbReference type="AlphaFoldDB" id="W4L669"/>
<dbReference type="FunFam" id="3.40.50.2300:FF:000001">
    <property type="entry name" value="DNA-binding response regulator PhoB"/>
    <property type="match status" value="1"/>
</dbReference>
<feature type="domain" description="Response regulatory" evidence="8">
    <location>
        <begin position="2"/>
        <end position="116"/>
    </location>
</feature>
<organism evidence="10 11">
    <name type="scientific">Entotheonella factor</name>
    <dbReference type="NCBI Taxonomy" id="1429438"/>
    <lineage>
        <taxon>Bacteria</taxon>
        <taxon>Pseudomonadati</taxon>
        <taxon>Nitrospinota/Tectimicrobiota group</taxon>
        <taxon>Candidatus Tectimicrobiota</taxon>
        <taxon>Candidatus Entotheonellia</taxon>
        <taxon>Candidatus Entotheonellales</taxon>
        <taxon>Candidatus Entotheonellaceae</taxon>
        <taxon>Candidatus Entotheonella</taxon>
    </lineage>
</organism>
<dbReference type="PROSITE" id="PS51755">
    <property type="entry name" value="OMPR_PHOB"/>
    <property type="match status" value="1"/>
</dbReference>
<evidence type="ECO:0008006" key="12">
    <source>
        <dbReference type="Google" id="ProtNLM"/>
    </source>
</evidence>
<feature type="modified residue" description="4-aspartylphosphate" evidence="6">
    <location>
        <position position="51"/>
    </location>
</feature>
<evidence type="ECO:0000313" key="10">
    <source>
        <dbReference type="EMBL" id="ETW93598.1"/>
    </source>
</evidence>
<keyword evidence="11" id="KW-1185">Reference proteome</keyword>
<sequence length="224" mass="25428">MHLLLVEDDHWVADFIQRGLAGEQIGVDLASDGQCAIEKSASQTYDMIILDVMLPVMDGFEVCCRLRKQGVQTPILMLTAKDDVDEKVRGLELGADDYLTKPFEFKELLARIQALGRRRRALDLVSVIQVADLILDKTAREVRRDNELIPLTPREFAILEYLMENVGRALRRNMIEEQVFGSPNDAGTNLVDVYIRRLRQKIDQGFSPVLIHTVRGVGYMMKTP</sequence>
<protein>
    <recommendedName>
        <fullName evidence="12">Transcriptional regulator</fullName>
    </recommendedName>
</protein>
<dbReference type="SUPFAM" id="SSF52172">
    <property type="entry name" value="CheY-like"/>
    <property type="match status" value="1"/>
</dbReference>
<evidence type="ECO:0000256" key="7">
    <source>
        <dbReference type="PROSITE-ProRule" id="PRU01091"/>
    </source>
</evidence>